<dbReference type="EMBL" id="KV892108">
    <property type="protein sequence ID" value="OON21499.1"/>
    <property type="molecule type" value="Genomic_DNA"/>
</dbReference>
<dbReference type="PANTHER" id="PTHR11034">
    <property type="entry name" value="N-MYC DOWNSTREAM REGULATED"/>
    <property type="match status" value="1"/>
</dbReference>
<sequence>MEVPLVEFQGATNLHHRGPNAPLFSGSTSCGDEFSGGMPLHRTTPQLEEHEILTSTGVPQRVYVQRGHGKLALLTYHDIGTNHTSFLGFFNHPDMRVITKHFVVYHVCAPGHHENAPNVSLDDAAASNHSQSLLVDKEGGPEKAASTVSTRASHPTLPMGRAASSEVGLQYPNLDQLAEMVTSILVHFGIDYFVGFGMGAGSNVLSRYALHHPDNVLALFLLNPTATTHTYYQKYRCLWWDIPYLKQGVLTDYLLEQLDAHWFGYGLAENDDILHFYHQLARSLNPLNLAGYIRAFIDRTEINLIRPIGPAMPGEPEAPASEPTVIKTDVCLVTGHRAVDLCRILEEMNGQMDPKKTQFLTIPDCTGMVMEEDPDKLAVDFLHFLRSIGLCWFTFCRSVQLSASCFPELKSKNSCMQNKGLTPDWIQLRKRCLRNFSTT</sequence>
<reference evidence="3 4" key="1">
    <citation type="submission" date="2015-03" db="EMBL/GenBank/DDBJ databases">
        <title>Draft genome of the nematode, Opisthorchis viverrini.</title>
        <authorList>
            <person name="Mitreva M."/>
        </authorList>
    </citation>
    <scope>NUCLEOTIDE SEQUENCE [LARGE SCALE GENOMIC DNA]</scope>
    <source>
        <strain evidence="3">Khon Kaen</strain>
    </source>
</reference>
<protein>
    <submittedName>
        <fullName evidence="3">Ndr family protein</fullName>
    </submittedName>
</protein>
<proteinExistence type="inferred from homology"/>
<feature type="region of interest" description="Disordered" evidence="2">
    <location>
        <begin position="136"/>
        <end position="158"/>
    </location>
</feature>
<dbReference type="InterPro" id="IPR004142">
    <property type="entry name" value="NDRG"/>
</dbReference>
<evidence type="ECO:0000313" key="4">
    <source>
        <dbReference type="Proteomes" id="UP000243686"/>
    </source>
</evidence>
<keyword evidence="4" id="KW-1185">Reference proteome</keyword>
<gene>
    <name evidence="3" type="ORF">X801_02602</name>
</gene>
<organism evidence="3 4">
    <name type="scientific">Opisthorchis viverrini</name>
    <name type="common">Southeast Asian liver fluke</name>
    <dbReference type="NCBI Taxonomy" id="6198"/>
    <lineage>
        <taxon>Eukaryota</taxon>
        <taxon>Metazoa</taxon>
        <taxon>Spiralia</taxon>
        <taxon>Lophotrochozoa</taxon>
        <taxon>Platyhelminthes</taxon>
        <taxon>Trematoda</taxon>
        <taxon>Digenea</taxon>
        <taxon>Opisthorchiida</taxon>
        <taxon>Opisthorchiata</taxon>
        <taxon>Opisthorchiidae</taxon>
        <taxon>Opisthorchis</taxon>
    </lineage>
</organism>
<comment type="similarity">
    <text evidence="1">Belongs to the NDRG family.</text>
</comment>
<dbReference type="Gene3D" id="3.40.50.1820">
    <property type="entry name" value="alpha/beta hydrolase"/>
    <property type="match status" value="1"/>
</dbReference>
<dbReference type="AlphaFoldDB" id="A0A1S8X448"/>
<evidence type="ECO:0000313" key="3">
    <source>
        <dbReference type="EMBL" id="OON21499.1"/>
    </source>
</evidence>
<dbReference type="SUPFAM" id="SSF53474">
    <property type="entry name" value="alpha/beta-Hydrolases"/>
    <property type="match status" value="1"/>
</dbReference>
<accession>A0A1S8X448</accession>
<dbReference type="Proteomes" id="UP000243686">
    <property type="component" value="Unassembled WGS sequence"/>
</dbReference>
<evidence type="ECO:0000256" key="2">
    <source>
        <dbReference type="SAM" id="MobiDB-lite"/>
    </source>
</evidence>
<name>A0A1S8X448_OPIVI</name>
<dbReference type="Pfam" id="PF03096">
    <property type="entry name" value="Ndr"/>
    <property type="match status" value="2"/>
</dbReference>
<evidence type="ECO:0000256" key="1">
    <source>
        <dbReference type="ARBA" id="ARBA00005598"/>
    </source>
</evidence>
<dbReference type="InterPro" id="IPR029058">
    <property type="entry name" value="AB_hydrolase_fold"/>
</dbReference>